<dbReference type="EMBL" id="LR877161">
    <property type="protein sequence ID" value="CAD2220345.1"/>
    <property type="molecule type" value="Genomic_DNA"/>
</dbReference>
<dbReference type="PANTHER" id="PTHR28596">
    <property type="entry name" value="BBSOME-INTERACTING PROTEIN 1"/>
    <property type="match status" value="1"/>
</dbReference>
<dbReference type="Pfam" id="PF14777">
    <property type="entry name" value="BBIP10"/>
    <property type="match status" value="1"/>
</dbReference>
<feature type="coiled-coil region" evidence="1">
    <location>
        <begin position="53"/>
        <end position="88"/>
    </location>
</feature>
<dbReference type="GO" id="GO:0097500">
    <property type="term" value="P:receptor localization to non-motile cilium"/>
    <property type="evidence" value="ECO:0007669"/>
    <property type="project" value="TreeGrafter"/>
</dbReference>
<keyword evidence="4" id="KW-1185">Reference proteome</keyword>
<gene>
    <name evidence="3" type="ORF">ADEAN_000786000</name>
</gene>
<keyword evidence="1" id="KW-0175">Coiled coil</keyword>
<evidence type="ECO:0000256" key="2">
    <source>
        <dbReference type="SAM" id="MobiDB-lite"/>
    </source>
</evidence>
<feature type="region of interest" description="Disordered" evidence="2">
    <location>
        <begin position="1"/>
        <end position="24"/>
    </location>
</feature>
<accession>A0A7G2CLP8</accession>
<dbReference type="Proteomes" id="UP000515908">
    <property type="component" value="Chromosome 17"/>
</dbReference>
<dbReference type="GO" id="GO:0034464">
    <property type="term" value="C:BBSome"/>
    <property type="evidence" value="ECO:0007669"/>
    <property type="project" value="InterPro"/>
</dbReference>
<dbReference type="InterPro" id="IPR028233">
    <property type="entry name" value="BBIP10"/>
</dbReference>
<proteinExistence type="predicted"/>
<evidence type="ECO:0000313" key="3">
    <source>
        <dbReference type="EMBL" id="CAD2220345.1"/>
    </source>
</evidence>
<protein>
    <submittedName>
        <fullName evidence="3">Cilia BBSome complex subunit 10, putative</fullName>
    </submittedName>
</protein>
<organism evidence="3 4">
    <name type="scientific">Angomonas deanei</name>
    <dbReference type="NCBI Taxonomy" id="59799"/>
    <lineage>
        <taxon>Eukaryota</taxon>
        <taxon>Discoba</taxon>
        <taxon>Euglenozoa</taxon>
        <taxon>Kinetoplastea</taxon>
        <taxon>Metakinetoplastina</taxon>
        <taxon>Trypanosomatida</taxon>
        <taxon>Trypanosomatidae</taxon>
        <taxon>Strigomonadinae</taxon>
        <taxon>Angomonas</taxon>
    </lineage>
</organism>
<dbReference type="PANTHER" id="PTHR28596:SF1">
    <property type="entry name" value="BBSOME-INTERACTING PROTEIN 1"/>
    <property type="match status" value="1"/>
</dbReference>
<sequence length="88" mass="10086">MAAPANTLETPPKEAAAAEDQPPLEVLPEKGLVFSETTELQPLLCKPKLLPIKSYSLERLEQLEKKIMKEEKERREREKEAKKASEWK</sequence>
<evidence type="ECO:0000313" key="4">
    <source>
        <dbReference type="Proteomes" id="UP000515908"/>
    </source>
</evidence>
<name>A0A7G2CLP8_9TRYP</name>
<dbReference type="GO" id="GO:0060271">
    <property type="term" value="P:cilium assembly"/>
    <property type="evidence" value="ECO:0007669"/>
    <property type="project" value="InterPro"/>
</dbReference>
<dbReference type="AlphaFoldDB" id="A0A7G2CLP8"/>
<evidence type="ECO:0000256" key="1">
    <source>
        <dbReference type="SAM" id="Coils"/>
    </source>
</evidence>
<dbReference type="VEuPathDB" id="TriTrypDB:ADEAN_000786000"/>
<reference evidence="3 4" key="1">
    <citation type="submission" date="2020-08" db="EMBL/GenBank/DDBJ databases">
        <authorList>
            <person name="Newling K."/>
            <person name="Davey J."/>
            <person name="Forrester S."/>
        </authorList>
    </citation>
    <scope>NUCLEOTIDE SEQUENCE [LARGE SCALE GENOMIC DNA]</scope>
    <source>
        <strain evidence="4">Crithidia deanei Carvalho (ATCC PRA-265)</strain>
    </source>
</reference>